<dbReference type="OrthoDB" id="9812571at2"/>
<dbReference type="PANTHER" id="PTHR23416:SF23">
    <property type="entry name" value="ACETYLTRANSFERASE C18B11.09C-RELATED"/>
    <property type="match status" value="1"/>
</dbReference>
<sequence length="162" mass="17551">MKVSNISLGENVVIDPTTSINNVKIGDSVKIAKFCSIYGSENVQLEIGKGSYIGMFSILNGFKRKLFIGKHVSIAQNVNIMTDSGPNASEEMQKIFPLIEGEVSIGNHTWIGANVVIMPNVQLGNFCVVAANSFVNKSFPDYSVIGGNPARLIKTIERSDEI</sequence>
<dbReference type="Proteomes" id="UP000236262">
    <property type="component" value="Unassembled WGS sequence"/>
</dbReference>
<dbReference type="GO" id="GO:0005829">
    <property type="term" value="C:cytosol"/>
    <property type="evidence" value="ECO:0007669"/>
    <property type="project" value="TreeGrafter"/>
</dbReference>
<dbReference type="SUPFAM" id="SSF51161">
    <property type="entry name" value="Trimeric LpxA-like enzymes"/>
    <property type="match status" value="1"/>
</dbReference>
<gene>
    <name evidence="4" type="ORF">C1637_03905</name>
    <name evidence="3" type="ORF">EG342_07300</name>
</gene>
<protein>
    <submittedName>
        <fullName evidence="3 4">Transferase</fullName>
    </submittedName>
</protein>
<dbReference type="Gene3D" id="2.160.10.10">
    <property type="entry name" value="Hexapeptide repeat proteins"/>
    <property type="match status" value="2"/>
</dbReference>
<evidence type="ECO:0000256" key="2">
    <source>
        <dbReference type="ARBA" id="ARBA00022679"/>
    </source>
</evidence>
<dbReference type="PANTHER" id="PTHR23416">
    <property type="entry name" value="SIALIC ACID SYNTHASE-RELATED"/>
    <property type="match status" value="1"/>
</dbReference>
<organism evidence="4 5">
    <name type="scientific">Chryseobacterium lactis</name>
    <dbReference type="NCBI Taxonomy" id="1241981"/>
    <lineage>
        <taxon>Bacteria</taxon>
        <taxon>Pseudomonadati</taxon>
        <taxon>Bacteroidota</taxon>
        <taxon>Flavobacteriia</taxon>
        <taxon>Flavobacteriales</taxon>
        <taxon>Weeksellaceae</taxon>
        <taxon>Chryseobacterium group</taxon>
        <taxon>Chryseobacterium</taxon>
    </lineage>
</organism>
<evidence type="ECO:0000313" key="5">
    <source>
        <dbReference type="Proteomes" id="UP000236262"/>
    </source>
</evidence>
<comment type="similarity">
    <text evidence="1">Belongs to the transferase hexapeptide repeat family.</text>
</comment>
<dbReference type="InterPro" id="IPR051159">
    <property type="entry name" value="Hexapeptide_acetyltransf"/>
</dbReference>
<dbReference type="InterPro" id="IPR001451">
    <property type="entry name" value="Hexapep"/>
</dbReference>
<dbReference type="AlphaFoldDB" id="A0A3G6RTW1"/>
<dbReference type="KEGG" id="clac:EG342_07300"/>
<proteinExistence type="inferred from homology"/>
<accession>A0A3G6RTW1</accession>
<dbReference type="Pfam" id="PF00132">
    <property type="entry name" value="Hexapep"/>
    <property type="match status" value="1"/>
</dbReference>
<dbReference type="GO" id="GO:0008374">
    <property type="term" value="F:O-acyltransferase activity"/>
    <property type="evidence" value="ECO:0007669"/>
    <property type="project" value="TreeGrafter"/>
</dbReference>
<keyword evidence="2 4" id="KW-0808">Transferase</keyword>
<evidence type="ECO:0000313" key="6">
    <source>
        <dbReference type="Proteomes" id="UP000279972"/>
    </source>
</evidence>
<dbReference type="EMBL" id="CP033924">
    <property type="protein sequence ID" value="AZA81731.1"/>
    <property type="molecule type" value="Genomic_DNA"/>
</dbReference>
<dbReference type="EMBL" id="PPEH01000001">
    <property type="protein sequence ID" value="PNW15580.1"/>
    <property type="molecule type" value="Genomic_DNA"/>
</dbReference>
<dbReference type="Proteomes" id="UP000279972">
    <property type="component" value="Chromosome"/>
</dbReference>
<keyword evidence="3" id="KW-0012">Acyltransferase</keyword>
<dbReference type="CDD" id="cd04647">
    <property type="entry name" value="LbH_MAT_like"/>
    <property type="match status" value="1"/>
</dbReference>
<dbReference type="RefSeq" id="WP_103289080.1">
    <property type="nucleotide sequence ID" value="NZ_CP033924.1"/>
</dbReference>
<keyword evidence="6" id="KW-1185">Reference proteome</keyword>
<evidence type="ECO:0000313" key="3">
    <source>
        <dbReference type="EMBL" id="AZA81731.1"/>
    </source>
</evidence>
<evidence type="ECO:0000256" key="1">
    <source>
        <dbReference type="ARBA" id="ARBA00007274"/>
    </source>
</evidence>
<reference evidence="4 5" key="1">
    <citation type="submission" date="2018-01" db="EMBL/GenBank/DDBJ databases">
        <title>Draft genome sequences of Chryseobacterium lactis NCTC11390, Chryseobacterium oncorhynchi 701B-08, and Chryseobacterium viscerum 687B-08.</title>
        <authorList>
            <person name="Jeong J.-J."/>
            <person name="Lee Y.J."/>
            <person name="Park B."/>
            <person name="Choi I.-G."/>
            <person name="Kim K.D."/>
        </authorList>
    </citation>
    <scope>NUCLEOTIDE SEQUENCE [LARGE SCALE GENOMIC DNA]</scope>
    <source>
        <strain evidence="4 5">NCTC11390</strain>
    </source>
</reference>
<dbReference type="InterPro" id="IPR011004">
    <property type="entry name" value="Trimer_LpxA-like_sf"/>
</dbReference>
<name>A0A3G6RTW1_CHRLC</name>
<reference evidence="3 6" key="2">
    <citation type="submission" date="2018-11" db="EMBL/GenBank/DDBJ databases">
        <title>Proposal to divide the Flavobacteriaceae and reorganize its genera based on Amino Acid Identity values calculated from whole genome sequences.</title>
        <authorList>
            <person name="Nicholson A.C."/>
            <person name="Gulvik C.A."/>
            <person name="Whitney A.M."/>
            <person name="Humrighouse B.W."/>
            <person name="Bell M."/>
            <person name="Holmes B."/>
            <person name="Steigerwalt A.G."/>
            <person name="Villarma A."/>
            <person name="Sheth M."/>
            <person name="Batra D."/>
            <person name="Pryor J."/>
            <person name="Bernardet J.-F."/>
            <person name="Hugo C."/>
            <person name="Kampfer P."/>
            <person name="Newman J."/>
            <person name="McQuiston J.R."/>
        </authorList>
    </citation>
    <scope>NUCLEOTIDE SEQUENCE [LARGE SCALE GENOMIC DNA]</scope>
    <source>
        <strain evidence="3 6">KC_1864</strain>
    </source>
</reference>
<evidence type="ECO:0000313" key="4">
    <source>
        <dbReference type="EMBL" id="PNW15580.1"/>
    </source>
</evidence>